<dbReference type="AlphaFoldDB" id="A0A0L0KKX4"/>
<name>A0A0L0KKX4_9ACTN</name>
<sequence>MKRYALCSEKGDLLSWGGKVIVHDNKAELEFLMRGARVVECPHDIPDDQTVPIRFHPSMATVTWPLDRRSFK</sequence>
<evidence type="ECO:0000313" key="2">
    <source>
        <dbReference type="Proteomes" id="UP000037151"/>
    </source>
</evidence>
<protein>
    <submittedName>
        <fullName evidence="1">Uncharacterized protein</fullName>
    </submittedName>
</protein>
<comment type="caution">
    <text evidence="1">The sequence shown here is derived from an EMBL/GenBank/DDBJ whole genome shotgun (WGS) entry which is preliminary data.</text>
</comment>
<organism evidence="1 2">
    <name type="scientific">Streptomyces acidiscabies</name>
    <dbReference type="NCBI Taxonomy" id="42234"/>
    <lineage>
        <taxon>Bacteria</taxon>
        <taxon>Bacillati</taxon>
        <taxon>Actinomycetota</taxon>
        <taxon>Actinomycetes</taxon>
        <taxon>Kitasatosporales</taxon>
        <taxon>Streptomycetaceae</taxon>
        <taxon>Streptomyces</taxon>
    </lineage>
</organism>
<dbReference type="EMBL" id="JPPY01000044">
    <property type="protein sequence ID" value="KND38483.1"/>
    <property type="molecule type" value="Genomic_DNA"/>
</dbReference>
<dbReference type="Proteomes" id="UP000037151">
    <property type="component" value="Unassembled WGS sequence"/>
</dbReference>
<proteinExistence type="predicted"/>
<accession>A0A0L0KKX4</accession>
<reference evidence="2" key="1">
    <citation type="submission" date="2014-07" db="EMBL/GenBank/DDBJ databases">
        <title>Genome sequencing of plant-pathogenic Streptomyces species.</title>
        <authorList>
            <person name="Harrison J."/>
            <person name="Sapp M."/>
            <person name="Thwaites R."/>
            <person name="Studholme D.J."/>
        </authorList>
    </citation>
    <scope>NUCLEOTIDE SEQUENCE [LARGE SCALE GENOMIC DNA]</scope>
    <source>
        <strain evidence="2">NCPPB 4445</strain>
    </source>
</reference>
<gene>
    <name evidence="1" type="ORF">IQ63_07560</name>
</gene>
<evidence type="ECO:0000313" key="1">
    <source>
        <dbReference type="EMBL" id="KND38483.1"/>
    </source>
</evidence>
<dbReference type="PATRIC" id="fig|42234.21.peg.1558"/>